<keyword evidence="2 4" id="KW-0863">Zinc-finger</keyword>
<evidence type="ECO:0000259" key="7">
    <source>
        <dbReference type="PROSITE" id="PS50089"/>
    </source>
</evidence>
<organism evidence="8 9">
    <name type="scientific">Aegilops tauschii subsp. strangulata</name>
    <name type="common">Goatgrass</name>
    <dbReference type="NCBI Taxonomy" id="200361"/>
    <lineage>
        <taxon>Eukaryota</taxon>
        <taxon>Viridiplantae</taxon>
        <taxon>Streptophyta</taxon>
        <taxon>Embryophyta</taxon>
        <taxon>Tracheophyta</taxon>
        <taxon>Spermatophyta</taxon>
        <taxon>Magnoliopsida</taxon>
        <taxon>Liliopsida</taxon>
        <taxon>Poales</taxon>
        <taxon>Poaceae</taxon>
        <taxon>BOP clade</taxon>
        <taxon>Pooideae</taxon>
        <taxon>Triticodae</taxon>
        <taxon>Triticeae</taxon>
        <taxon>Triticinae</taxon>
        <taxon>Aegilops</taxon>
    </lineage>
</organism>
<evidence type="ECO:0000256" key="2">
    <source>
        <dbReference type="ARBA" id="ARBA00022771"/>
    </source>
</evidence>
<dbReference type="InterPro" id="IPR019787">
    <property type="entry name" value="Znf_PHD-finger"/>
</dbReference>
<feature type="compositionally biased region" description="Basic and acidic residues" evidence="5">
    <location>
        <begin position="781"/>
        <end position="792"/>
    </location>
</feature>
<feature type="domain" description="RING-type" evidence="7">
    <location>
        <begin position="68"/>
        <end position="109"/>
    </location>
</feature>
<dbReference type="GO" id="GO:0008270">
    <property type="term" value="F:zinc ion binding"/>
    <property type="evidence" value="ECO:0007669"/>
    <property type="project" value="UniProtKB-KW"/>
</dbReference>
<keyword evidence="1" id="KW-0479">Metal-binding</keyword>
<evidence type="ECO:0000256" key="3">
    <source>
        <dbReference type="ARBA" id="ARBA00022833"/>
    </source>
</evidence>
<evidence type="ECO:0000259" key="6">
    <source>
        <dbReference type="PROSITE" id="PS50016"/>
    </source>
</evidence>
<evidence type="ECO:0000256" key="5">
    <source>
        <dbReference type="SAM" id="MobiDB-lite"/>
    </source>
</evidence>
<dbReference type="PANTHER" id="PTHR47177">
    <property type="entry name" value="F18C1.6 PROTEIN"/>
    <property type="match status" value="1"/>
</dbReference>
<dbReference type="SMART" id="SM00184">
    <property type="entry name" value="RING"/>
    <property type="match status" value="1"/>
</dbReference>
<evidence type="ECO:0000313" key="9">
    <source>
        <dbReference type="Proteomes" id="UP000015105"/>
    </source>
</evidence>
<dbReference type="InterPro" id="IPR001841">
    <property type="entry name" value="Znf_RING"/>
</dbReference>
<feature type="compositionally biased region" description="Polar residues" evidence="5">
    <location>
        <begin position="479"/>
        <end position="493"/>
    </location>
</feature>
<feature type="domain" description="PHD-type" evidence="6">
    <location>
        <begin position="156"/>
        <end position="205"/>
    </location>
</feature>
<feature type="compositionally biased region" description="Basic and acidic residues" evidence="5">
    <location>
        <begin position="836"/>
        <end position="847"/>
    </location>
</feature>
<dbReference type="InterPro" id="IPR001965">
    <property type="entry name" value="Znf_PHD"/>
</dbReference>
<evidence type="ECO:0000256" key="4">
    <source>
        <dbReference type="PROSITE-ProRule" id="PRU00175"/>
    </source>
</evidence>
<sequence>PTEETQPDEPHPTRSGPNAAPPTRTDPPPSALMSSSAGDGLAPPSSASKGKARMDDDAVALAPEGVPCGICFTDSRRAIRGELDCCAHHFCFVCIMAWARVESRCPFCKARFRTIRRPPVPGRLPSERVVNVTERNQVYHPRGNVSSVVSTDPYVNSGCSVCNCSSDEDLLLLCELCDVASHTYCVGLGTTVPEGDWFCKDCETSKEEHSRCQIDDGGSSDHGEIEITIEVPTAEPVTEPSASDIVDEGYSLSSVRRTNTRSSGTTIEVPTAEPVTEPSVSDIVDEGYSLSSLRRTNTRSSGTTIEVPTVQPVTEPSVSDIVDGSYSLSSLRRRNTRSSGPIPVPSIYDNVDEDYGTIPVHGTNAQSSGSFPVPSVYDIVDEDYEINPLRRTNTRSTRPDRNANDLPSQGTSSDGSYSHESPQGRGTGRALLHAHARFGTERARTFRNSRNLNNRIMLLRENWPALRAGSAGFATHLHNNSASSSVKGHQQSAAPPPKETRYVNKAWKMLEMAKSAGGRKKCDKPSSLDCTPRFSMGNRSTSFSPIDTILGQKKQSLSPTVTQRNAMKFDRGAKRDNILPRKDVVGHCDLPGNRHVLVREGIGSFQCRMTNQESPNGKVALSSHSQHVDQTPESSCGGKVASSSHRQHVDQTLESVHGPLGSGKPKMDALHPSANSLLSGRPTMISPLQIVPSAGSQSGAKVNPQEPSAVCAATSNEIGTMAATVEVRKSSGPDRGESKRKHCSGTRDDQGSKKPRVNPQEPSAVRAATSNEIGTVAPTVEVRKSSGPDRGESKRKHRPGTRDDQGSKQPRVNPQEPSAVRAVTSNEIGTVSATVEVRKSSGLDRGESKRKHRSGTRDDQGSKKPRKSDKLAKSEISCLAMLELKLLKIDKTYGSDRFKEAARAATHTVLASYGLEHTPSVALALPKPVCKHSCRTGSSKASAIANTCKECLRGFVKQAISSVLASKQMDQTAASC</sequence>
<feature type="region of interest" description="Disordered" evidence="5">
    <location>
        <begin position="388"/>
        <end position="427"/>
    </location>
</feature>
<accession>A0A453RC18</accession>
<feature type="region of interest" description="Disordered" evidence="5">
    <location>
        <begin position="479"/>
        <end position="499"/>
    </location>
</feature>
<dbReference type="InterPro" id="IPR017907">
    <property type="entry name" value="Znf_RING_CS"/>
</dbReference>
<dbReference type="InterPro" id="IPR011011">
    <property type="entry name" value="Znf_FYVE_PHD"/>
</dbReference>
<feature type="compositionally biased region" description="Basic and acidic residues" evidence="5">
    <location>
        <begin position="726"/>
        <end position="737"/>
    </location>
</feature>
<evidence type="ECO:0000313" key="8">
    <source>
        <dbReference type="EnsemblPlants" id="AET7Gv20534400.1"/>
    </source>
</evidence>
<dbReference type="SMART" id="SM00249">
    <property type="entry name" value="PHD"/>
    <property type="match status" value="1"/>
</dbReference>
<dbReference type="Pfam" id="PF00628">
    <property type="entry name" value="PHD"/>
    <property type="match status" value="1"/>
</dbReference>
<feature type="compositionally biased region" description="Polar residues" evidence="5">
    <location>
        <begin position="405"/>
        <end position="421"/>
    </location>
</feature>
<dbReference type="InterPro" id="IPR013083">
    <property type="entry name" value="Znf_RING/FYVE/PHD"/>
</dbReference>
<feature type="compositionally biased region" description="Polar residues" evidence="5">
    <location>
        <begin position="807"/>
        <end position="816"/>
    </location>
</feature>
<reference evidence="9" key="2">
    <citation type="journal article" date="2017" name="Nat. Plants">
        <title>The Aegilops tauschii genome reveals multiple impacts of transposons.</title>
        <authorList>
            <person name="Zhao G."/>
            <person name="Zou C."/>
            <person name="Li K."/>
            <person name="Wang K."/>
            <person name="Li T."/>
            <person name="Gao L."/>
            <person name="Zhang X."/>
            <person name="Wang H."/>
            <person name="Yang Z."/>
            <person name="Liu X."/>
            <person name="Jiang W."/>
            <person name="Mao L."/>
            <person name="Kong X."/>
            <person name="Jiao Y."/>
            <person name="Jia J."/>
        </authorList>
    </citation>
    <scope>NUCLEOTIDE SEQUENCE [LARGE SCALE GENOMIC DNA]</scope>
    <source>
        <strain evidence="9">cv. AL8/78</strain>
    </source>
</reference>
<feature type="compositionally biased region" description="Polar residues" evidence="5">
    <location>
        <begin position="823"/>
        <end position="833"/>
    </location>
</feature>
<reference evidence="8" key="4">
    <citation type="submission" date="2019-03" db="UniProtKB">
        <authorList>
            <consortium name="EnsemblPlants"/>
        </authorList>
    </citation>
    <scope>IDENTIFICATION</scope>
</reference>
<dbReference type="PROSITE" id="PS00518">
    <property type="entry name" value="ZF_RING_1"/>
    <property type="match status" value="1"/>
</dbReference>
<reference evidence="9" key="1">
    <citation type="journal article" date="2014" name="Science">
        <title>Ancient hybridizations among the ancestral genomes of bread wheat.</title>
        <authorList>
            <consortium name="International Wheat Genome Sequencing Consortium,"/>
            <person name="Marcussen T."/>
            <person name="Sandve S.R."/>
            <person name="Heier L."/>
            <person name="Spannagl M."/>
            <person name="Pfeifer M."/>
            <person name="Jakobsen K.S."/>
            <person name="Wulff B.B."/>
            <person name="Steuernagel B."/>
            <person name="Mayer K.F."/>
            <person name="Olsen O.A."/>
        </authorList>
    </citation>
    <scope>NUCLEOTIDE SEQUENCE [LARGE SCALE GENOMIC DNA]</scope>
    <source>
        <strain evidence="9">cv. AL8/78</strain>
    </source>
</reference>
<feature type="region of interest" description="Disordered" evidence="5">
    <location>
        <begin position="614"/>
        <end position="681"/>
    </location>
</feature>
<protein>
    <recommendedName>
        <fullName evidence="10">PHD-type domain-containing protein</fullName>
    </recommendedName>
</protein>
<dbReference type="Gramene" id="AET7Gv20534400.1">
    <property type="protein sequence ID" value="AET7Gv20534400.1"/>
    <property type="gene ID" value="AET7Gv20534400"/>
</dbReference>
<dbReference type="PROSITE" id="PS50016">
    <property type="entry name" value="ZF_PHD_2"/>
    <property type="match status" value="1"/>
</dbReference>
<feature type="region of interest" description="Disordered" evidence="5">
    <location>
        <begin position="726"/>
        <end position="871"/>
    </location>
</feature>
<keyword evidence="3" id="KW-0862">Zinc</keyword>
<dbReference type="EnsemblPlants" id="AET7Gv20534400.1">
    <property type="protein sequence ID" value="AET7Gv20534400.1"/>
    <property type="gene ID" value="AET7Gv20534400"/>
</dbReference>
<dbReference type="PROSITE" id="PS50089">
    <property type="entry name" value="ZF_RING_2"/>
    <property type="match status" value="1"/>
</dbReference>
<dbReference type="AlphaFoldDB" id="A0A453RC18"/>
<feature type="region of interest" description="Disordered" evidence="5">
    <location>
        <begin position="1"/>
        <end position="55"/>
    </location>
</feature>
<feature type="compositionally biased region" description="Polar residues" evidence="5">
    <location>
        <begin position="622"/>
        <end position="634"/>
    </location>
</feature>
<dbReference type="SUPFAM" id="SSF57850">
    <property type="entry name" value="RING/U-box"/>
    <property type="match status" value="1"/>
</dbReference>
<dbReference type="STRING" id="200361.A0A453RC18"/>
<dbReference type="Gene3D" id="3.30.40.10">
    <property type="entry name" value="Zinc/RING finger domain, C3HC4 (zinc finger)"/>
    <property type="match status" value="2"/>
</dbReference>
<feature type="compositionally biased region" description="Basic and acidic residues" evidence="5">
    <location>
        <begin position="855"/>
        <end position="871"/>
    </location>
</feature>
<dbReference type="PANTHER" id="PTHR47177:SF4">
    <property type="entry name" value="OS06G0283200 PROTEIN"/>
    <property type="match status" value="1"/>
</dbReference>
<reference evidence="8" key="3">
    <citation type="journal article" date="2017" name="Nature">
        <title>Genome sequence of the progenitor of the wheat D genome Aegilops tauschii.</title>
        <authorList>
            <person name="Luo M.C."/>
            <person name="Gu Y.Q."/>
            <person name="Puiu D."/>
            <person name="Wang H."/>
            <person name="Twardziok S.O."/>
            <person name="Deal K.R."/>
            <person name="Huo N."/>
            <person name="Zhu T."/>
            <person name="Wang L."/>
            <person name="Wang Y."/>
            <person name="McGuire P.E."/>
            <person name="Liu S."/>
            <person name="Long H."/>
            <person name="Ramasamy R.K."/>
            <person name="Rodriguez J.C."/>
            <person name="Van S.L."/>
            <person name="Yuan L."/>
            <person name="Wang Z."/>
            <person name="Xia Z."/>
            <person name="Xiao L."/>
            <person name="Anderson O.D."/>
            <person name="Ouyang S."/>
            <person name="Liang Y."/>
            <person name="Zimin A.V."/>
            <person name="Pertea G."/>
            <person name="Qi P."/>
            <person name="Bennetzen J.L."/>
            <person name="Dai X."/>
            <person name="Dawson M.W."/>
            <person name="Muller H.G."/>
            <person name="Kugler K."/>
            <person name="Rivarola-Duarte L."/>
            <person name="Spannagl M."/>
            <person name="Mayer K.F.X."/>
            <person name="Lu F.H."/>
            <person name="Bevan M.W."/>
            <person name="Leroy P."/>
            <person name="Li P."/>
            <person name="You F.M."/>
            <person name="Sun Q."/>
            <person name="Liu Z."/>
            <person name="Lyons E."/>
            <person name="Wicker T."/>
            <person name="Salzberg S.L."/>
            <person name="Devos K.M."/>
            <person name="Dvorak J."/>
        </authorList>
    </citation>
    <scope>NUCLEOTIDE SEQUENCE [LARGE SCALE GENOMIC DNA]</scope>
    <source>
        <strain evidence="8">cv. AL8/78</strain>
    </source>
</reference>
<name>A0A453RC18_AEGTS</name>
<proteinExistence type="predicted"/>
<evidence type="ECO:0000256" key="1">
    <source>
        <dbReference type="ARBA" id="ARBA00022723"/>
    </source>
</evidence>
<dbReference type="SUPFAM" id="SSF57903">
    <property type="entry name" value="FYVE/PHD zinc finger"/>
    <property type="match status" value="1"/>
</dbReference>
<evidence type="ECO:0008006" key="10">
    <source>
        <dbReference type="Google" id="ProtNLM"/>
    </source>
</evidence>
<reference evidence="8" key="5">
    <citation type="journal article" date="2021" name="G3 (Bethesda)">
        <title>Aegilops tauschii genome assembly Aet v5.0 features greater sequence contiguity and improved annotation.</title>
        <authorList>
            <person name="Wang L."/>
            <person name="Zhu T."/>
            <person name="Rodriguez J.C."/>
            <person name="Deal K.R."/>
            <person name="Dubcovsky J."/>
            <person name="McGuire P.E."/>
            <person name="Lux T."/>
            <person name="Spannagl M."/>
            <person name="Mayer K.F.X."/>
            <person name="Baldrich P."/>
            <person name="Meyers B.C."/>
            <person name="Huo N."/>
            <person name="Gu Y.Q."/>
            <person name="Zhou H."/>
            <person name="Devos K.M."/>
            <person name="Bennetzen J.L."/>
            <person name="Unver T."/>
            <person name="Budak H."/>
            <person name="Gulick P.J."/>
            <person name="Galiba G."/>
            <person name="Kalapos B."/>
            <person name="Nelson D.R."/>
            <person name="Li P."/>
            <person name="You F.M."/>
            <person name="Luo M.C."/>
            <person name="Dvorak J."/>
        </authorList>
    </citation>
    <scope>NUCLEOTIDE SEQUENCE [LARGE SCALE GENOMIC DNA]</scope>
    <source>
        <strain evidence="8">cv. AL8/78</strain>
    </source>
</reference>
<keyword evidence="9" id="KW-1185">Reference proteome</keyword>
<dbReference type="Proteomes" id="UP000015105">
    <property type="component" value="Chromosome 7D"/>
</dbReference>